<protein>
    <recommendedName>
        <fullName evidence="1">Antitoxin SocA-like Panacea domain-containing protein</fullName>
    </recommendedName>
</protein>
<name>A0A0W1AP69_9GAMM</name>
<evidence type="ECO:0000313" key="2">
    <source>
        <dbReference type="EMBL" id="KTD83093.1"/>
    </source>
</evidence>
<evidence type="ECO:0000259" key="1">
    <source>
        <dbReference type="Pfam" id="PF13274"/>
    </source>
</evidence>
<dbReference type="Pfam" id="PF13274">
    <property type="entry name" value="SocA_Panacea"/>
    <property type="match status" value="1"/>
</dbReference>
<dbReference type="InterPro" id="IPR025272">
    <property type="entry name" value="SocA_Panacea"/>
</dbReference>
<feature type="domain" description="Antitoxin SocA-like Panacea" evidence="1">
    <location>
        <begin position="27"/>
        <end position="72"/>
    </location>
</feature>
<dbReference type="PATRIC" id="fig|66969.6.peg.1"/>
<dbReference type="AlphaFoldDB" id="A0A0W1AP69"/>
<sequence length="90" mass="10524">MTKLKDVIAYTLKNYPIKEELSNARITKIIFLADWHQAINYGRQISKIKWVFDNYGPFVWDIHDEAINNPDLFDIQEMSFSMLKGPSISS</sequence>
<reference evidence="2 3" key="1">
    <citation type="submission" date="2015-11" db="EMBL/GenBank/DDBJ databases">
        <title>Genomic analysis of 38 Legionella species identifies large and diverse effector repertoires.</title>
        <authorList>
            <person name="Burstein D."/>
            <person name="Amaro F."/>
            <person name="Zusman T."/>
            <person name="Lifshitz Z."/>
            <person name="Cohen O."/>
            <person name="Gilbert J.A."/>
            <person name="Pupko T."/>
            <person name="Shuman H.A."/>
            <person name="Segal G."/>
        </authorList>
    </citation>
    <scope>NUCLEOTIDE SEQUENCE [LARGE SCALE GENOMIC DNA]</scope>
    <source>
        <strain evidence="2 3">ATCC 51914</strain>
    </source>
</reference>
<evidence type="ECO:0000313" key="3">
    <source>
        <dbReference type="Proteomes" id="UP000054729"/>
    </source>
</evidence>
<gene>
    <name evidence="2" type="ORF">Lwal_0001</name>
</gene>
<organism evidence="2 3">
    <name type="scientific">Legionella waltersii</name>
    <dbReference type="NCBI Taxonomy" id="66969"/>
    <lineage>
        <taxon>Bacteria</taxon>
        <taxon>Pseudomonadati</taxon>
        <taxon>Pseudomonadota</taxon>
        <taxon>Gammaproteobacteria</taxon>
        <taxon>Legionellales</taxon>
        <taxon>Legionellaceae</taxon>
        <taxon>Legionella</taxon>
    </lineage>
</organism>
<dbReference type="Proteomes" id="UP000054729">
    <property type="component" value="Unassembled WGS sequence"/>
</dbReference>
<proteinExistence type="predicted"/>
<comment type="caution">
    <text evidence="2">The sequence shown here is derived from an EMBL/GenBank/DDBJ whole genome shotgun (WGS) entry which is preliminary data.</text>
</comment>
<keyword evidence="3" id="KW-1185">Reference proteome</keyword>
<accession>A0A0W1AP69</accession>
<dbReference type="EMBL" id="LNZB01000001">
    <property type="protein sequence ID" value="KTD83093.1"/>
    <property type="molecule type" value="Genomic_DNA"/>
</dbReference>
<dbReference type="STRING" id="66969.Lwal_0001"/>
<dbReference type="RefSeq" id="WP_058478882.1">
    <property type="nucleotide sequence ID" value="NZ_CAAAIQ010000028.1"/>
</dbReference>
<dbReference type="OrthoDB" id="5196093at2"/>